<organism evidence="1">
    <name type="scientific">viral metagenome</name>
    <dbReference type="NCBI Taxonomy" id="1070528"/>
    <lineage>
        <taxon>unclassified sequences</taxon>
        <taxon>metagenomes</taxon>
        <taxon>organismal metagenomes</taxon>
    </lineage>
</organism>
<reference evidence="1" key="1">
    <citation type="journal article" date="2020" name="Nature">
        <title>Giant virus diversity and host interactions through global metagenomics.</title>
        <authorList>
            <person name="Schulz F."/>
            <person name="Roux S."/>
            <person name="Paez-Espino D."/>
            <person name="Jungbluth S."/>
            <person name="Walsh D.A."/>
            <person name="Denef V.J."/>
            <person name="McMahon K.D."/>
            <person name="Konstantinidis K.T."/>
            <person name="Eloe-Fadrosh E.A."/>
            <person name="Kyrpides N.C."/>
            <person name="Woyke T."/>
        </authorList>
    </citation>
    <scope>NUCLEOTIDE SEQUENCE</scope>
    <source>
        <strain evidence="1">GVMAG-M-3300009182-78</strain>
    </source>
</reference>
<evidence type="ECO:0000313" key="1">
    <source>
        <dbReference type="EMBL" id="QHS85672.1"/>
    </source>
</evidence>
<protein>
    <submittedName>
        <fullName evidence="1">Uncharacterized protein</fullName>
    </submittedName>
</protein>
<name>A0A6C0B0P4_9ZZZZ</name>
<dbReference type="AlphaFoldDB" id="A0A6C0B0P4"/>
<accession>A0A6C0B0P4</accession>
<proteinExistence type="predicted"/>
<dbReference type="EMBL" id="MN739047">
    <property type="protein sequence ID" value="QHS85672.1"/>
    <property type="molecule type" value="Genomic_DNA"/>
</dbReference>
<sequence length="317" mass="37295">MSDKKEEDEEKKKFIEGLRTYFKLKEEYEKSVKKQNKIISKLKDLSWKEKRLELSKIKHKCINCKRPVGSIFSTKIDNHERQLIALCGDRKEPCPLDIKIFLGMVYNLADDLREDEETLNEYKRSIIFDKNDLLFGYITAENAVSKFDNIKDAVAESTKKYEFTLENYLQVVDNDEKKEELRSLQIDFYRNIEHFNTLIKQFNSSQNTQFIVDAVDLYVDTMLPKMSMILSKKYAYNGVEYDEEDNTFHLVQIPFSIDDLEWDISEKGQKVASMKIGMDSFSKKKPVKNNKLQFTAAIPDIKKSDTTPPSNDSWRYR</sequence>